<sequence>MCEFNKKDMCLARNDKCPFVYFCDKIQDYKPMKSMPKDCKVKMSAIAPIGYNKVAYERKGYLYVYLDADTVIKVKNTSNKIPPYVKLRKTSGGEYKIGK</sequence>
<evidence type="ECO:0000313" key="1">
    <source>
        <dbReference type="EMBL" id="DAF51503.1"/>
    </source>
</evidence>
<protein>
    <submittedName>
        <fullName evidence="1">Uncharacterized protein</fullName>
    </submittedName>
</protein>
<organism evidence="1">
    <name type="scientific">Siphoviridae sp. ctrCN24</name>
    <dbReference type="NCBI Taxonomy" id="2827953"/>
    <lineage>
        <taxon>Viruses</taxon>
        <taxon>Duplodnaviria</taxon>
        <taxon>Heunggongvirae</taxon>
        <taxon>Uroviricota</taxon>
        <taxon>Caudoviricetes</taxon>
    </lineage>
</organism>
<dbReference type="EMBL" id="BK032616">
    <property type="protein sequence ID" value="DAF51503.1"/>
    <property type="molecule type" value="Genomic_DNA"/>
</dbReference>
<name>A0A8S5SLF6_9CAUD</name>
<reference evidence="1" key="1">
    <citation type="journal article" date="2021" name="Proc. Natl. Acad. Sci. U.S.A.">
        <title>A Catalog of Tens of Thousands of Viruses from Human Metagenomes Reveals Hidden Associations with Chronic Diseases.</title>
        <authorList>
            <person name="Tisza M.J."/>
            <person name="Buck C.B."/>
        </authorList>
    </citation>
    <scope>NUCLEOTIDE SEQUENCE</scope>
    <source>
        <strain evidence="1">CtrCN24</strain>
    </source>
</reference>
<proteinExistence type="predicted"/>
<accession>A0A8S5SLF6</accession>